<keyword evidence="1" id="KW-0472">Membrane</keyword>
<evidence type="ECO:0000313" key="2">
    <source>
        <dbReference type="EMBL" id="OAL10024.1"/>
    </source>
</evidence>
<keyword evidence="3" id="KW-1185">Reference proteome</keyword>
<dbReference type="AlphaFoldDB" id="A0A1A9QD51"/>
<feature type="transmembrane region" description="Helical" evidence="1">
    <location>
        <begin position="6"/>
        <end position="26"/>
    </location>
</feature>
<dbReference type="STRING" id="432608.A6V39_03865"/>
<protein>
    <submittedName>
        <fullName evidence="2">Uncharacterized protein</fullName>
    </submittedName>
</protein>
<keyword evidence="1" id="KW-0812">Transmembrane</keyword>
<evidence type="ECO:0000313" key="3">
    <source>
        <dbReference type="Proteomes" id="UP000077623"/>
    </source>
</evidence>
<comment type="caution">
    <text evidence="2">The sequence shown here is derived from an EMBL/GenBank/DDBJ whole genome shotgun (WGS) entry which is preliminary data.</text>
</comment>
<sequence length="133" mass="14755">MVNKALIISGTTAASVGVGVGGYFLFHNSSEKEQTIEKLLSLDDANKGKERLTISTKAENGWLEKWKQYIADNTTGSTVNTTDKLGVNNWASINNNKTSVPDEFARKCEELLGTKIKDKTNDKYNSYVTWCLK</sequence>
<dbReference type="EMBL" id="LWUJ01000012">
    <property type="protein sequence ID" value="OAL10024.1"/>
    <property type="molecule type" value="Genomic_DNA"/>
</dbReference>
<accession>A0A1A9QD51</accession>
<proteinExistence type="predicted"/>
<evidence type="ECO:0000256" key="1">
    <source>
        <dbReference type="SAM" id="Phobius"/>
    </source>
</evidence>
<dbReference type="Proteomes" id="UP000077623">
    <property type="component" value="Unassembled WGS sequence"/>
</dbReference>
<gene>
    <name evidence="2" type="ORF">A6V39_03865</name>
</gene>
<keyword evidence="1" id="KW-1133">Transmembrane helix</keyword>
<organism evidence="2 3">
    <name type="scientific">Candidatus Mycoplasma haematobovis</name>
    <dbReference type="NCBI Taxonomy" id="432608"/>
    <lineage>
        <taxon>Bacteria</taxon>
        <taxon>Bacillati</taxon>
        <taxon>Mycoplasmatota</taxon>
        <taxon>Mollicutes</taxon>
        <taxon>Mycoplasmataceae</taxon>
        <taxon>Mycoplasma</taxon>
    </lineage>
</organism>
<dbReference type="RefSeq" id="WP_187150410.1">
    <property type="nucleotide sequence ID" value="NZ_LWUJ01000012.1"/>
</dbReference>
<name>A0A1A9QD51_9MOLU</name>
<reference evidence="3" key="1">
    <citation type="submission" date="2016-04" db="EMBL/GenBank/DDBJ databases">
        <authorList>
            <person name="Quiroz-Castaneda R.E."/>
            <person name="Martinez-Ocampo F."/>
        </authorList>
    </citation>
    <scope>NUCLEOTIDE SEQUENCE [LARGE SCALE GENOMIC DNA]</scope>
    <source>
        <strain evidence="3">INIFAP01</strain>
    </source>
</reference>